<sequence length="2362" mass="258040">MSPSTVALGRPIGKFDTDVNGLARYSLPIDLPKGRGHGNEPVLSFEYSQGAPNGVLGVGWAISGTSSIRLGPAALAFDGLNDAPAGFDPFVPRLALDGNVLLNIQGDYLSSEAVYRTEIDSMEQTVKVLGDGFVLKDSTGQTTEYGTTSDSRSLDSHGSPIEWRVKKRIDPFGNCVTFHYEQALESSASELQTKSAWYISAIAYTSNIKTGLEARHLVTFEYMARDDPVVQSVYGDRIVWSRILKAVHIGLAQNPTKNRIRSYQVDYVKSPTTASYISTLIEVGYQGGQEYRLDPTTFEYKSFHEPADQFHTTDSPILSLLESSNTVMAMNLNVSGRGMADLACFSYNTAARQFSIKTFLAERTGEVIGNGPAITWQASQGEGSDAQLPFIDPNCIAKAFGADLNGDGRVDLILPFEGANGTVHLSLSESIGTGFKHYQVLETNLPWNDNNSFKAVDLTGRGTSEIVQIFSDGEKLALRTYPSFQNNGESFLLAGQILHTDDNFAGTIDWLDMVTQENGARSLLRIWRETVRGGLNQLKATRYILKDANDPASGFVEASTSMLGLPVPEDNAEISVIACDINSDGVEDIITCVVEKPGNEILFKFNTFLGDGLGSFSSLGHTFEKEFKLKEPLKDGSFHLANFLGSQTPDLAYVGCETSSGDVVAFIAEGSHSGLVRDMLFVRIASNVPFSNVRVSASDLNGSGVSDFLIQAVEGGTLKVINAYNVNDPSDFMASTTSPLGMKTDITYASLSDPAVYEPDTKWDEFRYSEQASQPVLGASNLVVSKITHINDAKINAIPFGASLTKMYKGARINRLGRGWQGFSNIVTTNFFEKAEPVIVDEEFQQTFPLTGLKTKIDTMTSSGPVLKSEKTDYGQSHVQLGQWKIFRVDRLKAQSDMLDQGSVVRTTGREIIPDSHGNTLQKRDFEVQNGRLVHESWERSTYTKINGMAGLQTSRKWTSKRGNVDQSKFEDGDFSFSLFDYDSTTGNLVTTREWSSDVSTFATISIEFDGYGNEISKLDASGLKTTTVYDAKHQTFPIRVAYEGTGVSHSMLSVYDEISGLQIAQRATNGLLTCRAYDAFGRSVQSKVGSVDSAGTQQSALEFLGSTSFICHEDIITHLERVHLDPHTSLSFDRVVAKSGLPYLCAVSLVEASDGTSGRTEILEATNCTNTVCRRSSKHGEMQKSWKYWNYNFQGLLTLESFPMYLPPTVGTDEELDFVPNASLCTRITYNGINMPIEMVRPSHTGTDHFVVTKLEYFIGGAVICEKNFRREGIEDKLLSTTSKSMSLIAGEERVTNMVDENGLKSTFVFDAAAQLITCRNAGNKTETRSYNSRGQIVSLNNVHQNMHADSSSVAIRRFYNVSGCLLAETNALGETIEYEYDCMQRPLRKVGKDGRAIKYEYDANGLESLSSVTMYASPSDPTFETKTTYEYDIRGRGCTKVISFADGSSYATSVELDWQDKVIKSTLPDGATVNKRWQGGLLCTNHLVSPSSQKWDLKADVTSYSAFDKPQGYHITGTSFTRDFIHEHKFDELGFPMSHSLTAGVPLVQNHYLYGDLNQLQRVHEFGSGQTTDYLYAGKRLMSSEASNNGRMTSYTYDDSGNMISRGATKIEHGLASTSGITDQKLTFEVGYDGAGRMVSRQTPGSNLSVAYDSFGNMSMVTDVAIEQTTKFLCDDQGHTLQRTRSDGSHEIFISRGYTIIVKANGQRSIRYSLSDKDDLLATITKDQKSESVPVPGSPSVSVYYTDTKKNVTHVFNADDRNLGTTATAKLRYDDYGLFLPDQEKPEQETHLNTYEGRPMEGISGLLDFGSRWYDPLVGRFTTPDDITDPSLLVAQDGLNRHAFENNDPVNHVDPSGHWSLNATLGVLAGVALIGLGFAVVAFTGGAAAPLVAVIAKAALVAGGIAGISYSFENSNEMDKGKFWKGWGMTVAVNAAVGAVTCGIGEFVGAVSGYSASMQRLATSTRWAIDSYKYKWSLVAVRVLGNALMSGVSSVLTKAAGRAIGNEFLGQKNDVWGHVKSDFWKGFATGFILGAGNEVMGKYGDRVSEVAKADWQRFKDPSFSNVYSKPGVWDDIFANSTKTFSSGGEWTEGFRFDVDTFQLDVPPFDIDVDIELPDFFEAILKFQFDRVELDVELEATFTGGMTYRINLLKTRGMHIKIVGYIFMGLIFPSTSYLVEAELTIKSGFHVKLDDGILLKMVPFAEDVSDMVFNVGGSSWGPTASTEIPIFTASVTAVCAFSPTPAATLWLLTVKILRNIACLTAGLLDCPASLQTALKTFITESLVTVLSSGEDAIWPMMTGSVTCSPIEFGDNVKEMVTANGKPITYTGGGDNDNDDDSVFHQKSGGVSNAIIVGVSSD</sequence>
<evidence type="ECO:0000256" key="1">
    <source>
        <dbReference type="ARBA" id="ARBA00004613"/>
    </source>
</evidence>
<feature type="transmembrane region" description="Helical" evidence="5">
    <location>
        <begin position="1893"/>
        <end position="1914"/>
    </location>
</feature>
<organism evidence="8 9">
    <name type="scientific">Fusarium venenatum</name>
    <dbReference type="NCBI Taxonomy" id="56646"/>
    <lineage>
        <taxon>Eukaryota</taxon>
        <taxon>Fungi</taxon>
        <taxon>Dikarya</taxon>
        <taxon>Ascomycota</taxon>
        <taxon>Pezizomycotina</taxon>
        <taxon>Sordariomycetes</taxon>
        <taxon>Hypocreomycetidae</taxon>
        <taxon>Hypocreales</taxon>
        <taxon>Nectriaceae</taxon>
        <taxon>Fusarium</taxon>
    </lineage>
</organism>
<dbReference type="PANTHER" id="PTHR32305">
    <property type="match status" value="1"/>
</dbReference>
<feature type="domain" description="Teneurin-like YD-shell" evidence="7">
    <location>
        <begin position="1569"/>
        <end position="1852"/>
    </location>
</feature>
<dbReference type="Pfam" id="PF25023">
    <property type="entry name" value="TEN_YD-shell"/>
    <property type="match status" value="1"/>
</dbReference>
<keyword evidence="5" id="KW-1133">Transmembrane helix</keyword>
<dbReference type="Proteomes" id="UP000245910">
    <property type="component" value="Chromosome I"/>
</dbReference>
<keyword evidence="3" id="KW-0677">Repeat</keyword>
<dbReference type="PANTHER" id="PTHR32305:SF15">
    <property type="entry name" value="PROTEIN RHSA-RELATED"/>
    <property type="match status" value="1"/>
</dbReference>
<comment type="subcellular location">
    <subcellularLocation>
        <location evidence="1">Secreted</location>
    </subcellularLocation>
</comment>
<dbReference type="InterPro" id="IPR028994">
    <property type="entry name" value="Integrin_alpha_N"/>
</dbReference>
<keyword evidence="5" id="KW-0812">Transmembrane</keyword>
<keyword evidence="5" id="KW-0472">Membrane</keyword>
<accession>A0A2L2TKT8</accession>
<evidence type="ECO:0000259" key="7">
    <source>
        <dbReference type="Pfam" id="PF25023"/>
    </source>
</evidence>
<dbReference type="NCBIfam" id="TIGR03696">
    <property type="entry name" value="Rhs_assc_core"/>
    <property type="match status" value="1"/>
</dbReference>
<dbReference type="Pfam" id="PF03534">
    <property type="entry name" value="SpvB"/>
    <property type="match status" value="1"/>
</dbReference>
<dbReference type="EMBL" id="LN649229">
    <property type="protein sequence ID" value="CEI63756.1"/>
    <property type="molecule type" value="Genomic_DNA"/>
</dbReference>
<dbReference type="InterPro" id="IPR022385">
    <property type="entry name" value="Rhs_assc_core"/>
</dbReference>
<name>A0A2L2TKT8_9HYPO</name>
<feature type="domain" description="Insecticide toxin TcdB middle/N-terminal" evidence="6">
    <location>
        <begin position="690"/>
        <end position="851"/>
    </location>
</feature>
<dbReference type="InterPro" id="IPR056823">
    <property type="entry name" value="TEN-like_YD-shell"/>
</dbReference>
<dbReference type="STRING" id="56646.A0A2L2TKT8"/>
<feature type="transmembrane region" description="Helical" evidence="5">
    <location>
        <begin position="1934"/>
        <end position="1958"/>
    </location>
</feature>
<feature type="transmembrane region" description="Helical" evidence="5">
    <location>
        <begin position="1861"/>
        <end position="1886"/>
    </location>
</feature>
<evidence type="ECO:0000259" key="6">
    <source>
        <dbReference type="Pfam" id="PF12256"/>
    </source>
</evidence>
<feature type="transmembrane region" description="Helical" evidence="5">
    <location>
        <begin position="2163"/>
        <end position="2180"/>
    </location>
</feature>
<keyword evidence="4" id="KW-0843">Virulence</keyword>
<dbReference type="InterPro" id="IPR003284">
    <property type="entry name" value="Sal_SpvB"/>
</dbReference>
<dbReference type="InterPro" id="IPR022045">
    <property type="entry name" value="TcdB_toxin_mid/N"/>
</dbReference>
<dbReference type="GO" id="GO:0005737">
    <property type="term" value="C:cytoplasm"/>
    <property type="evidence" value="ECO:0007669"/>
    <property type="project" value="InterPro"/>
</dbReference>
<dbReference type="Gene3D" id="2.180.10.10">
    <property type="entry name" value="RHS repeat-associated core"/>
    <property type="match status" value="1"/>
</dbReference>
<proteinExistence type="predicted"/>
<evidence type="ECO:0000256" key="4">
    <source>
        <dbReference type="ARBA" id="ARBA00023026"/>
    </source>
</evidence>
<dbReference type="InterPro" id="IPR050708">
    <property type="entry name" value="T6SS_VgrG/RHS"/>
</dbReference>
<evidence type="ECO:0000313" key="8">
    <source>
        <dbReference type="EMBL" id="CEI63756.1"/>
    </source>
</evidence>
<reference evidence="9" key="1">
    <citation type="submission" date="2014-10" db="EMBL/GenBank/DDBJ databases">
        <authorList>
            <person name="King R."/>
        </authorList>
    </citation>
    <scope>NUCLEOTIDE SEQUENCE [LARGE SCALE GENOMIC DNA]</scope>
    <source>
        <strain evidence="9">A3/5</strain>
    </source>
</reference>
<protein>
    <submittedName>
        <fullName evidence="8">Uncharacterized protein</fullName>
    </submittedName>
</protein>
<evidence type="ECO:0000313" key="9">
    <source>
        <dbReference type="Proteomes" id="UP000245910"/>
    </source>
</evidence>
<keyword evidence="9" id="KW-1185">Reference proteome</keyword>
<dbReference type="GO" id="GO:0005576">
    <property type="term" value="C:extracellular region"/>
    <property type="evidence" value="ECO:0007669"/>
    <property type="project" value="UniProtKB-SubCell"/>
</dbReference>
<evidence type="ECO:0000256" key="3">
    <source>
        <dbReference type="ARBA" id="ARBA00022737"/>
    </source>
</evidence>
<evidence type="ECO:0000256" key="5">
    <source>
        <dbReference type="SAM" id="Phobius"/>
    </source>
</evidence>
<evidence type="ECO:0000256" key="2">
    <source>
        <dbReference type="ARBA" id="ARBA00022525"/>
    </source>
</evidence>
<keyword evidence="2" id="KW-0964">Secreted</keyword>
<dbReference type="SUPFAM" id="SSF69318">
    <property type="entry name" value="Integrin alpha N-terminal domain"/>
    <property type="match status" value="1"/>
</dbReference>
<dbReference type="Pfam" id="PF12256">
    <property type="entry name" value="TcdB_toxin_midN"/>
    <property type="match status" value="1"/>
</dbReference>